<dbReference type="CDD" id="cd00167">
    <property type="entry name" value="SANT"/>
    <property type="match status" value="1"/>
</dbReference>
<dbReference type="Gene3D" id="1.10.10.60">
    <property type="entry name" value="Homeodomain-like"/>
    <property type="match status" value="1"/>
</dbReference>
<proteinExistence type="predicted"/>
<dbReference type="SUPFAM" id="SSF46689">
    <property type="entry name" value="Homeodomain-like"/>
    <property type="match status" value="1"/>
</dbReference>
<dbReference type="GO" id="GO:0000976">
    <property type="term" value="F:transcription cis-regulatory region binding"/>
    <property type="evidence" value="ECO:0007669"/>
    <property type="project" value="UniProtKB-ARBA"/>
</dbReference>
<accession>A0A1S3Y335</accession>
<dbReference type="AlphaFoldDB" id="A0A1S3Y335"/>
<name>A0A1S3Y335_TOBAC</name>
<sequence length="102" mass="11681">MTEAKSGWSREQNIAFENALAAYPEDFADKWKKIAADVPGKTLEEELVGNLATSKPTPVEFRRFCGENQSYGFLRLNNTLHFIEFQKTTSYFSPRPISMEKL</sequence>
<organism evidence="1">
    <name type="scientific">Nicotiana tabacum</name>
    <name type="common">Common tobacco</name>
    <dbReference type="NCBI Taxonomy" id="4097"/>
    <lineage>
        <taxon>Eukaryota</taxon>
        <taxon>Viridiplantae</taxon>
        <taxon>Streptophyta</taxon>
        <taxon>Embryophyta</taxon>
        <taxon>Tracheophyta</taxon>
        <taxon>Spermatophyta</taxon>
        <taxon>Magnoliopsida</taxon>
        <taxon>eudicotyledons</taxon>
        <taxon>Gunneridae</taxon>
        <taxon>Pentapetalae</taxon>
        <taxon>asterids</taxon>
        <taxon>lamiids</taxon>
        <taxon>Solanales</taxon>
        <taxon>Solanaceae</taxon>
        <taxon>Nicotianoideae</taxon>
        <taxon>Nicotianeae</taxon>
        <taxon>Nicotiana</taxon>
    </lineage>
</organism>
<dbReference type="InterPro" id="IPR009057">
    <property type="entry name" value="Homeodomain-like_sf"/>
</dbReference>
<evidence type="ECO:0000313" key="1">
    <source>
        <dbReference type="RefSeq" id="XP_016446392.1"/>
    </source>
</evidence>
<dbReference type="GO" id="GO:0010597">
    <property type="term" value="P:green leaf volatile biosynthetic process"/>
    <property type="evidence" value="ECO:0007669"/>
    <property type="project" value="UniProtKB-ARBA"/>
</dbReference>
<protein>
    <submittedName>
        <fullName evidence="1">Transcription factor DIVARICATA-like isoform X2</fullName>
    </submittedName>
</protein>
<reference evidence="1" key="1">
    <citation type="submission" date="2025-08" db="UniProtKB">
        <authorList>
            <consortium name="RefSeq"/>
        </authorList>
    </citation>
    <scope>IDENTIFICATION</scope>
</reference>
<dbReference type="InterPro" id="IPR001005">
    <property type="entry name" value="SANT/Myb"/>
</dbReference>
<gene>
    <name evidence="1" type="primary">LOC107771523</name>
</gene>
<dbReference type="RefSeq" id="XP_016446392.1">
    <property type="nucleotide sequence ID" value="XM_016590906.1"/>
</dbReference>